<organism evidence="1">
    <name type="scientific">Sesamum angustifolium</name>
    <dbReference type="NCBI Taxonomy" id="2727405"/>
    <lineage>
        <taxon>Eukaryota</taxon>
        <taxon>Viridiplantae</taxon>
        <taxon>Streptophyta</taxon>
        <taxon>Embryophyta</taxon>
        <taxon>Tracheophyta</taxon>
        <taxon>Spermatophyta</taxon>
        <taxon>Magnoliopsida</taxon>
        <taxon>eudicotyledons</taxon>
        <taxon>Gunneridae</taxon>
        <taxon>Pentapetalae</taxon>
        <taxon>asterids</taxon>
        <taxon>lamiids</taxon>
        <taxon>Lamiales</taxon>
        <taxon>Pedaliaceae</taxon>
        <taxon>Sesamum</taxon>
    </lineage>
</organism>
<sequence length="157" mass="18350">MSLLSGCGLEHLEKSLQDIQYHIARTPSNEQQGIPFSEEILTDELPLNWKEPNLPKYDRTTNPQEHLSYFENVALFHHYITGVLQNGDFFKSLTKKPPPNFYNLLALAEKYINFEEAREYKNEVLDEKRKKQDDKDLVHHNAFLEKALTLGKHPLNE</sequence>
<comment type="caution">
    <text evidence="1">The sequence shown here is derived from an EMBL/GenBank/DDBJ whole genome shotgun (WGS) entry which is preliminary data.</text>
</comment>
<proteinExistence type="predicted"/>
<accession>A0AAW2M4M9</accession>
<dbReference type="EMBL" id="JACGWK010000011">
    <property type="protein sequence ID" value="KAL0326479.1"/>
    <property type="molecule type" value="Genomic_DNA"/>
</dbReference>
<name>A0AAW2M4M9_9LAMI</name>
<evidence type="ECO:0000313" key="1">
    <source>
        <dbReference type="EMBL" id="KAL0326479.1"/>
    </source>
</evidence>
<reference evidence="1" key="2">
    <citation type="journal article" date="2024" name="Plant">
        <title>Genomic evolution and insights into agronomic trait innovations of Sesamum species.</title>
        <authorList>
            <person name="Miao H."/>
            <person name="Wang L."/>
            <person name="Qu L."/>
            <person name="Liu H."/>
            <person name="Sun Y."/>
            <person name="Le M."/>
            <person name="Wang Q."/>
            <person name="Wei S."/>
            <person name="Zheng Y."/>
            <person name="Lin W."/>
            <person name="Duan Y."/>
            <person name="Cao H."/>
            <person name="Xiong S."/>
            <person name="Wang X."/>
            <person name="Wei L."/>
            <person name="Li C."/>
            <person name="Ma Q."/>
            <person name="Ju M."/>
            <person name="Zhao R."/>
            <person name="Li G."/>
            <person name="Mu C."/>
            <person name="Tian Q."/>
            <person name="Mei H."/>
            <person name="Zhang T."/>
            <person name="Gao T."/>
            <person name="Zhang H."/>
        </authorList>
    </citation>
    <scope>NUCLEOTIDE SEQUENCE</scope>
    <source>
        <strain evidence="1">G01</strain>
    </source>
</reference>
<protein>
    <submittedName>
        <fullName evidence="1">Uncharacterized protein</fullName>
    </submittedName>
</protein>
<gene>
    <name evidence="1" type="ORF">Sangu_1725900</name>
</gene>
<dbReference type="AlphaFoldDB" id="A0AAW2M4M9"/>
<reference evidence="1" key="1">
    <citation type="submission" date="2020-06" db="EMBL/GenBank/DDBJ databases">
        <authorList>
            <person name="Li T."/>
            <person name="Hu X."/>
            <person name="Zhang T."/>
            <person name="Song X."/>
            <person name="Zhang H."/>
            <person name="Dai N."/>
            <person name="Sheng W."/>
            <person name="Hou X."/>
            <person name="Wei L."/>
        </authorList>
    </citation>
    <scope>NUCLEOTIDE SEQUENCE</scope>
    <source>
        <strain evidence="1">G01</strain>
        <tissue evidence="1">Leaf</tissue>
    </source>
</reference>